<dbReference type="EMBL" id="CP014782">
    <property type="protein sequence ID" value="AQS37533.1"/>
    <property type="molecule type" value="Genomic_DNA"/>
</dbReference>
<gene>
    <name evidence="5" type="ORF">Sps_02379</name>
</gene>
<organism evidence="5 6">
    <name type="scientific">Shewanella psychrophila</name>
    <dbReference type="NCBI Taxonomy" id="225848"/>
    <lineage>
        <taxon>Bacteria</taxon>
        <taxon>Pseudomonadati</taxon>
        <taxon>Pseudomonadota</taxon>
        <taxon>Gammaproteobacteria</taxon>
        <taxon>Alteromonadales</taxon>
        <taxon>Shewanellaceae</taxon>
        <taxon>Shewanella</taxon>
    </lineage>
</organism>
<feature type="chain" id="PRO_5013227059" evidence="3">
    <location>
        <begin position="24"/>
        <end position="1171"/>
    </location>
</feature>
<evidence type="ECO:0000256" key="3">
    <source>
        <dbReference type="SAM" id="SignalP"/>
    </source>
</evidence>
<dbReference type="InterPro" id="IPR028994">
    <property type="entry name" value="Integrin_alpha_N"/>
</dbReference>
<evidence type="ECO:0000313" key="6">
    <source>
        <dbReference type="Proteomes" id="UP000189545"/>
    </source>
</evidence>
<dbReference type="AlphaFoldDB" id="A0A1S6HPT7"/>
<dbReference type="InterPro" id="IPR036465">
    <property type="entry name" value="vWFA_dom_sf"/>
</dbReference>
<keyword evidence="1" id="KW-0479">Metal-binding</keyword>
<keyword evidence="2" id="KW-0106">Calcium</keyword>
<dbReference type="InterPro" id="IPR008707">
    <property type="entry name" value="B-propeller_PilY1"/>
</dbReference>
<evidence type="ECO:0000256" key="1">
    <source>
        <dbReference type="ARBA" id="ARBA00022723"/>
    </source>
</evidence>
<keyword evidence="6" id="KW-1185">Reference proteome</keyword>
<feature type="signal peptide" evidence="3">
    <location>
        <begin position="1"/>
        <end position="23"/>
    </location>
</feature>
<evidence type="ECO:0000259" key="4">
    <source>
        <dbReference type="PROSITE" id="PS50234"/>
    </source>
</evidence>
<dbReference type="GO" id="GO:0046872">
    <property type="term" value="F:metal ion binding"/>
    <property type="evidence" value="ECO:0007669"/>
    <property type="project" value="UniProtKB-KW"/>
</dbReference>
<proteinExistence type="predicted"/>
<reference evidence="5 6" key="1">
    <citation type="submission" date="2016-03" db="EMBL/GenBank/DDBJ databases">
        <title>Complete genome sequence of Shewanella psychrophila WP2, a deep sea bacterium isolated from west Pacific sediment.</title>
        <authorList>
            <person name="Xu G."/>
            <person name="Jian H."/>
        </authorList>
    </citation>
    <scope>NUCLEOTIDE SEQUENCE [LARGE SCALE GENOMIC DNA]</scope>
    <source>
        <strain evidence="5 6">WP2</strain>
    </source>
</reference>
<dbReference type="KEGG" id="spsw:Sps_02379"/>
<dbReference type="PROSITE" id="PS50234">
    <property type="entry name" value="VWFA"/>
    <property type="match status" value="1"/>
</dbReference>
<keyword evidence="3" id="KW-0732">Signal</keyword>
<accession>A0A1S6HPT7</accession>
<dbReference type="RefSeq" id="WP_077752688.1">
    <property type="nucleotide sequence ID" value="NZ_CP014782.1"/>
</dbReference>
<evidence type="ECO:0000313" key="5">
    <source>
        <dbReference type="EMBL" id="AQS37533.1"/>
    </source>
</evidence>
<feature type="domain" description="VWFA" evidence="4">
    <location>
        <begin position="219"/>
        <end position="461"/>
    </location>
</feature>
<sequence length="1171" mass="125194">MWIKRFLCAVIVSLGTISGVTHGDDTELYVFESSARSGARPQVLIIFDNSGSMDTSEYTETFYERGETVSDSTKLYYSKGGVGVPESASNNYIFQSVNGCKTSKVYLESYGFFTGFIREYGFTGENGTWTELPDELGSTVTYVDCFEDFEDDAALQFSNATGVSDGFPVDSLGSKASPIPYTNVTSSSSSSDKTAAIDKAFLTKFGIGKSVTLYTKTYIDWYHSTKSKRWTTRMEIAKRVMEDTVVTTPSVDFGLSVFNYNTGRTSDGGRIISGIQRRNAASKKTLVETINNLDADTWTPLCETLYEAYRYFSGGKVKFAKEAGSLDPERDRSVEDGNYYISPFGETQCSNRSYVVYVTDGSPTRDTAANSLVKGMSGYRSADKEDGSYLPALASILNRKDVNTNLEGDQFVSTFTIGFSDGADDAAPILKKTADLGGGAYFAAKDATQLQSALSQVFSQILEVNASFTSPSIASNNFDRTQTFDSVYYAMFLPNKGPRWMGNIKKFRVTGSGDIVDKNGALAIGTDGNLKASSCSYWTPNSVCSGSSGGGDGNDVRVGGAAHTLRGTTTRKLYGNLGTGGSLKLLTKSNASNSAGGDSALAAYMGVNSTELNKLFDWAKGKDVDDDDNDNSTSDIREDVLGDPLHSKPLAINFGSSSSPDLRILVGTNHGFLHMFKDSGDSVAESWAFMPYELLPNLVELRANVPTGVHSVYGMDSPPVAYVKTGSGGIEKAWIFAGMRRGGKSYYAIDITSPDSPSYMWKIDSDSAGMSELGQTWSEPVITLIPGWPIGNTDPASASPVLIFGAGYSPSSKDPAAVGLPDVQGRGVFIVDAKTGVLVHAFGPSSGTSVTQMPGITDSIPNSVAVLDANGDRLTDRIYATDTGGNVWRMDLPSASPKSSTNPWTAFKFADLGGSTLASDRRFFSEPAVAQTVFTNLSEVDVTVGGTTTKTKTYQNVAYDAVVVGTGHRPHPTDTSRSDMFYMLQDRHVISRSFNGAPGNEVPEALTLANLYNVTSAVPSSDADNISFGLKRGWYYGFGSLGEKSLAGASIIEGRVFFTSYVPGDTASSTQCLVSGVGRLYGFDLHKGTRSYTHEYLEMGERVPDTPQLVIPPNGNGDSYMYLIGIGAAGDEMEKSGGGGGGGDGDGCPPGDEKCVGGGLGVNRIYYHINE</sequence>
<dbReference type="Proteomes" id="UP000189545">
    <property type="component" value="Chromosome"/>
</dbReference>
<dbReference type="SUPFAM" id="SSF53300">
    <property type="entry name" value="vWA-like"/>
    <property type="match status" value="1"/>
</dbReference>
<dbReference type="Gene3D" id="3.40.50.410">
    <property type="entry name" value="von Willebrand factor, type A domain"/>
    <property type="match status" value="1"/>
</dbReference>
<dbReference type="OrthoDB" id="7156875at2"/>
<evidence type="ECO:0000256" key="2">
    <source>
        <dbReference type="ARBA" id="ARBA00022837"/>
    </source>
</evidence>
<dbReference type="SUPFAM" id="SSF69318">
    <property type="entry name" value="Integrin alpha N-terminal domain"/>
    <property type="match status" value="1"/>
</dbReference>
<dbReference type="InterPro" id="IPR002035">
    <property type="entry name" value="VWF_A"/>
</dbReference>
<dbReference type="Pfam" id="PF05567">
    <property type="entry name" value="T4P_PilY1"/>
    <property type="match status" value="1"/>
</dbReference>
<protein>
    <submittedName>
        <fullName evidence="5">Neisseria PilC beta-propeller domain/von Willebrand factor type A domain</fullName>
    </submittedName>
</protein>
<name>A0A1S6HPT7_9GAMM</name>
<dbReference type="STRING" id="225848.Sps_02379"/>